<sequence length="524" mass="61940">MREVQFHSDAVKYETITRCSRFYGPLRIPKKIAPKNYGNLLKVLQTYSNFDLNKNWLKLIGDQFNGKSIDFQNDQLMTTYTANFKTRWMYFSMFFTILTMIFIYFLFSMSKTLTNRVLKFIKFRKYYTAYTIIPVFCCIMIISITVTFGKETTKAEIAIGNSEKWLETAQRRSRYVREQRWDELNCSTVLPELSAQDLAEFEFGIFGITSAIINGAIKLKLGKSMKNQLSDLAVRALLYYYKFQHEVVFNEFFLLNHRTFELLKIPSENLINTAKYVIFMVSMVSICFTSFICLMVFLDLKNQYPQIIKFIQLFSPILLLFIILGYFFIWFIFTSIVGSYTVFLHLTHSQIQDEIWFHRTETQQFFDCLTNYNIISVPKDVIMKGVESKSLTIFDVYPRKIIEELMSKTISNPDSTHPDYQYHHFLSQCLKNETLCTWQLPHFYSKHPRWIRFLALIKNDFRVSAISYLRYLSFFKQNTFVPIAGLVWNILPLPALIFFNLIFIHFATPLIRKKSEESSSDVLM</sequence>
<dbReference type="Proteomes" id="UP001152747">
    <property type="component" value="Unassembled WGS sequence"/>
</dbReference>
<organism evidence="2 3">
    <name type="scientific">Caenorhabditis angaria</name>
    <dbReference type="NCBI Taxonomy" id="860376"/>
    <lineage>
        <taxon>Eukaryota</taxon>
        <taxon>Metazoa</taxon>
        <taxon>Ecdysozoa</taxon>
        <taxon>Nematoda</taxon>
        <taxon>Chromadorea</taxon>
        <taxon>Rhabditida</taxon>
        <taxon>Rhabditina</taxon>
        <taxon>Rhabditomorpha</taxon>
        <taxon>Rhabditoidea</taxon>
        <taxon>Rhabditidae</taxon>
        <taxon>Peloderinae</taxon>
        <taxon>Caenorhabditis</taxon>
    </lineage>
</organism>
<evidence type="ECO:0000313" key="3">
    <source>
        <dbReference type="Proteomes" id="UP001152747"/>
    </source>
</evidence>
<keyword evidence="1" id="KW-0472">Membrane</keyword>
<dbReference type="AlphaFoldDB" id="A0A9P1IR93"/>
<evidence type="ECO:0000256" key="1">
    <source>
        <dbReference type="SAM" id="Phobius"/>
    </source>
</evidence>
<feature type="transmembrane region" description="Helical" evidence="1">
    <location>
        <begin position="310"/>
        <end position="333"/>
    </location>
</feature>
<proteinExistence type="predicted"/>
<keyword evidence="1" id="KW-0812">Transmembrane</keyword>
<accession>A0A9P1IR93</accession>
<gene>
    <name evidence="2" type="ORF">CAMP_LOCUS12487</name>
</gene>
<reference evidence="2" key="1">
    <citation type="submission" date="2022-11" db="EMBL/GenBank/DDBJ databases">
        <authorList>
            <person name="Kikuchi T."/>
        </authorList>
    </citation>
    <scope>NUCLEOTIDE SEQUENCE</scope>
    <source>
        <strain evidence="2">PS1010</strain>
    </source>
</reference>
<dbReference type="EMBL" id="CANHGI010000004">
    <property type="protein sequence ID" value="CAI5449850.1"/>
    <property type="molecule type" value="Genomic_DNA"/>
</dbReference>
<feature type="transmembrane region" description="Helical" evidence="1">
    <location>
        <begin position="127"/>
        <end position="148"/>
    </location>
</feature>
<feature type="transmembrane region" description="Helical" evidence="1">
    <location>
        <begin position="276"/>
        <end position="298"/>
    </location>
</feature>
<evidence type="ECO:0000313" key="2">
    <source>
        <dbReference type="EMBL" id="CAI5449850.1"/>
    </source>
</evidence>
<name>A0A9P1IR93_9PELO</name>
<feature type="transmembrane region" description="Helical" evidence="1">
    <location>
        <begin position="88"/>
        <end position="107"/>
    </location>
</feature>
<comment type="caution">
    <text evidence="2">The sequence shown here is derived from an EMBL/GenBank/DDBJ whole genome shotgun (WGS) entry which is preliminary data.</text>
</comment>
<protein>
    <submittedName>
        <fullName evidence="2">Uncharacterized protein</fullName>
    </submittedName>
</protein>
<keyword evidence="3" id="KW-1185">Reference proteome</keyword>
<keyword evidence="1" id="KW-1133">Transmembrane helix</keyword>
<feature type="transmembrane region" description="Helical" evidence="1">
    <location>
        <begin position="480"/>
        <end position="504"/>
    </location>
</feature>